<protein>
    <submittedName>
        <fullName evidence="2">Uncharacterized protein</fullName>
    </submittedName>
</protein>
<reference evidence="2 3" key="1">
    <citation type="journal article" date="2019" name="Nat. Ecol. Evol.">
        <title>Megaphylogeny resolves global patterns of mushroom evolution.</title>
        <authorList>
            <person name="Varga T."/>
            <person name="Krizsan K."/>
            <person name="Foldi C."/>
            <person name="Dima B."/>
            <person name="Sanchez-Garcia M."/>
            <person name="Sanchez-Ramirez S."/>
            <person name="Szollosi G.J."/>
            <person name="Szarkandi J.G."/>
            <person name="Papp V."/>
            <person name="Albert L."/>
            <person name="Andreopoulos W."/>
            <person name="Angelini C."/>
            <person name="Antonin V."/>
            <person name="Barry K.W."/>
            <person name="Bougher N.L."/>
            <person name="Buchanan P."/>
            <person name="Buyck B."/>
            <person name="Bense V."/>
            <person name="Catcheside P."/>
            <person name="Chovatia M."/>
            <person name="Cooper J."/>
            <person name="Damon W."/>
            <person name="Desjardin D."/>
            <person name="Finy P."/>
            <person name="Geml J."/>
            <person name="Haridas S."/>
            <person name="Hughes K."/>
            <person name="Justo A."/>
            <person name="Karasinski D."/>
            <person name="Kautmanova I."/>
            <person name="Kiss B."/>
            <person name="Kocsube S."/>
            <person name="Kotiranta H."/>
            <person name="LaButti K.M."/>
            <person name="Lechner B.E."/>
            <person name="Liimatainen K."/>
            <person name="Lipzen A."/>
            <person name="Lukacs Z."/>
            <person name="Mihaltcheva S."/>
            <person name="Morgado L.N."/>
            <person name="Niskanen T."/>
            <person name="Noordeloos M.E."/>
            <person name="Ohm R.A."/>
            <person name="Ortiz-Santana B."/>
            <person name="Ovrebo C."/>
            <person name="Racz N."/>
            <person name="Riley R."/>
            <person name="Savchenko A."/>
            <person name="Shiryaev A."/>
            <person name="Soop K."/>
            <person name="Spirin V."/>
            <person name="Szebenyi C."/>
            <person name="Tomsovsky M."/>
            <person name="Tulloss R.E."/>
            <person name="Uehling J."/>
            <person name="Grigoriev I.V."/>
            <person name="Vagvolgyi C."/>
            <person name="Papp T."/>
            <person name="Martin F.M."/>
            <person name="Miettinen O."/>
            <person name="Hibbett D.S."/>
            <person name="Nagy L.G."/>
        </authorList>
    </citation>
    <scope>NUCLEOTIDE SEQUENCE [LARGE SCALE GENOMIC DNA]</scope>
    <source>
        <strain evidence="2 3">CBS 309.79</strain>
    </source>
</reference>
<keyword evidence="1" id="KW-0472">Membrane</keyword>
<dbReference type="AlphaFoldDB" id="A0A5C3QH48"/>
<gene>
    <name evidence="2" type="ORF">BDV98DRAFT_568064</name>
</gene>
<organism evidence="2 3">
    <name type="scientific">Pterulicium gracile</name>
    <dbReference type="NCBI Taxonomy" id="1884261"/>
    <lineage>
        <taxon>Eukaryota</taxon>
        <taxon>Fungi</taxon>
        <taxon>Dikarya</taxon>
        <taxon>Basidiomycota</taxon>
        <taxon>Agaricomycotina</taxon>
        <taxon>Agaricomycetes</taxon>
        <taxon>Agaricomycetidae</taxon>
        <taxon>Agaricales</taxon>
        <taxon>Pleurotineae</taxon>
        <taxon>Pterulaceae</taxon>
        <taxon>Pterulicium</taxon>
    </lineage>
</organism>
<feature type="transmembrane region" description="Helical" evidence="1">
    <location>
        <begin position="21"/>
        <end position="44"/>
    </location>
</feature>
<sequence>MVMRVGFRLIYEITAKGSVSSISLLALATTCGLLHGACVIYLAALRSGVLSHSHVGRSMRPISFTQLHKIYVVSLLRL</sequence>
<proteinExistence type="predicted"/>
<evidence type="ECO:0000313" key="3">
    <source>
        <dbReference type="Proteomes" id="UP000305067"/>
    </source>
</evidence>
<accession>A0A5C3QH48</accession>
<dbReference type="Proteomes" id="UP000305067">
    <property type="component" value="Unassembled WGS sequence"/>
</dbReference>
<keyword evidence="1" id="KW-0812">Transmembrane</keyword>
<keyword evidence="1" id="KW-1133">Transmembrane helix</keyword>
<dbReference type="EMBL" id="ML178825">
    <property type="protein sequence ID" value="TFL01413.1"/>
    <property type="molecule type" value="Genomic_DNA"/>
</dbReference>
<name>A0A5C3QH48_9AGAR</name>
<dbReference type="OrthoDB" id="184415at2759"/>
<evidence type="ECO:0000256" key="1">
    <source>
        <dbReference type="SAM" id="Phobius"/>
    </source>
</evidence>
<evidence type="ECO:0000313" key="2">
    <source>
        <dbReference type="EMBL" id="TFL01413.1"/>
    </source>
</evidence>
<keyword evidence="3" id="KW-1185">Reference proteome</keyword>